<evidence type="ECO:0000256" key="8">
    <source>
        <dbReference type="ARBA" id="ARBA00046611"/>
    </source>
</evidence>
<evidence type="ECO:0000313" key="11">
    <source>
        <dbReference type="Proteomes" id="UP000326759"/>
    </source>
</evidence>
<organism evidence="10 11">
    <name type="scientific">Armadillidium nasatum</name>
    <dbReference type="NCBI Taxonomy" id="96803"/>
    <lineage>
        <taxon>Eukaryota</taxon>
        <taxon>Metazoa</taxon>
        <taxon>Ecdysozoa</taxon>
        <taxon>Arthropoda</taxon>
        <taxon>Crustacea</taxon>
        <taxon>Multicrustacea</taxon>
        <taxon>Malacostraca</taxon>
        <taxon>Eumalacostraca</taxon>
        <taxon>Peracarida</taxon>
        <taxon>Isopoda</taxon>
        <taxon>Oniscidea</taxon>
        <taxon>Crinocheta</taxon>
        <taxon>Armadillidiidae</taxon>
        <taxon>Armadillidium</taxon>
    </lineage>
</organism>
<feature type="compositionally biased region" description="Low complexity" evidence="9">
    <location>
        <begin position="13"/>
        <end position="24"/>
    </location>
</feature>
<dbReference type="PANTHER" id="PTHR21231:SF3">
    <property type="entry name" value="GPN-LOOP GTPASE 2"/>
    <property type="match status" value="1"/>
</dbReference>
<dbReference type="EMBL" id="SEYY01022563">
    <property type="protein sequence ID" value="KAB7495478.1"/>
    <property type="molecule type" value="Genomic_DNA"/>
</dbReference>
<evidence type="ECO:0000256" key="4">
    <source>
        <dbReference type="ARBA" id="ARBA00022741"/>
    </source>
</evidence>
<dbReference type="FunFam" id="3.40.50.300:FF:000338">
    <property type="entry name" value="GPN-loop GTPase 2"/>
    <property type="match status" value="1"/>
</dbReference>
<dbReference type="Gene3D" id="3.30.230.90">
    <property type="match status" value="1"/>
</dbReference>
<evidence type="ECO:0000313" key="10">
    <source>
        <dbReference type="EMBL" id="KAB7495478.1"/>
    </source>
</evidence>
<dbReference type="InterPro" id="IPR053720">
    <property type="entry name" value="Psm_Assembly_Chaperone"/>
</dbReference>
<proteinExistence type="inferred from homology"/>
<comment type="similarity">
    <text evidence="2">Belongs to the GPN-loop GTPase family.</text>
</comment>
<feature type="compositionally biased region" description="Polar residues" evidence="9">
    <location>
        <begin position="1"/>
        <end position="12"/>
    </location>
</feature>
<dbReference type="OrthoDB" id="5839at2759"/>
<dbReference type="InterPro" id="IPR004130">
    <property type="entry name" value="Gpn"/>
</dbReference>
<dbReference type="AlphaFoldDB" id="A0A5N5SP42"/>
<protein>
    <recommendedName>
        <fullName evidence="3">GPN-loop GTPase 2</fullName>
    </recommendedName>
    <alternativeName>
        <fullName evidence="7">ATP-binding domain 1 family member B</fullName>
    </alternativeName>
</protein>
<evidence type="ECO:0000256" key="7">
    <source>
        <dbReference type="ARBA" id="ARBA00029700"/>
    </source>
</evidence>
<dbReference type="CDD" id="cd17871">
    <property type="entry name" value="GPN2"/>
    <property type="match status" value="1"/>
</dbReference>
<keyword evidence="6" id="KW-0342">GTP-binding</keyword>
<feature type="region of interest" description="Disordered" evidence="9">
    <location>
        <begin position="1"/>
        <end position="24"/>
    </location>
</feature>
<comment type="caution">
    <text evidence="10">The sequence shown here is derived from an EMBL/GenBank/DDBJ whole genome shotgun (WGS) entry which is preliminary data.</text>
</comment>
<dbReference type="Pfam" id="PF03029">
    <property type="entry name" value="ATP_bind_1"/>
    <property type="match status" value="1"/>
</dbReference>
<dbReference type="GO" id="GO:0005525">
    <property type="term" value="F:GTP binding"/>
    <property type="evidence" value="ECO:0007669"/>
    <property type="project" value="UniProtKB-KW"/>
</dbReference>
<name>A0A5N5SP42_9CRUS</name>
<dbReference type="SUPFAM" id="SSF52540">
    <property type="entry name" value="P-loop containing nucleoside triphosphate hydrolases"/>
    <property type="match status" value="1"/>
</dbReference>
<evidence type="ECO:0000256" key="5">
    <source>
        <dbReference type="ARBA" id="ARBA00022801"/>
    </source>
</evidence>
<evidence type="ECO:0000256" key="2">
    <source>
        <dbReference type="ARBA" id="ARBA00005290"/>
    </source>
</evidence>
<evidence type="ECO:0000256" key="9">
    <source>
        <dbReference type="SAM" id="MobiDB-lite"/>
    </source>
</evidence>
<dbReference type="PANTHER" id="PTHR21231">
    <property type="entry name" value="XPA-BINDING PROTEIN 1-RELATED"/>
    <property type="match status" value="1"/>
</dbReference>
<comment type="subunit">
    <text evidence="8">Heterodimers with GPN1 or GPN3. Binds to RNA polymerase II (RNAPII).</text>
</comment>
<dbReference type="Pfam" id="PF10178">
    <property type="entry name" value="PAC3"/>
    <property type="match status" value="1"/>
</dbReference>
<keyword evidence="5" id="KW-0378">Hydrolase</keyword>
<evidence type="ECO:0000256" key="3">
    <source>
        <dbReference type="ARBA" id="ARBA00014588"/>
    </source>
</evidence>
<sequence length="458" mass="51214">MATSSELTNGFLSSGNTNSDSPSSIKSKAFSAQIKGKIVDFVIIKYSNRIFLAVTEVKKIGNLYSIHTNSPQRNGLFYQGPVIYDIKCVLGAETEEKVVAVRALVEKLQIIEPLLLSLTITTFDFETISEIAEKVLANKCWLSTMPVKFAQIVLGPPGSGKTTYCKAMSLLLKEVGRNVSIINLDPANDELPYTPAVDIKEIVILEEVMNDENIGPNGALVYCMNYLEQNISWLISTLENLKDSYLIFDFPGQSELYTHHTMIRNILQTLEKNDFRLCSVYLVDAHYANDAGKYMSALLLTLNSMIQMETPHVNVLSKVDAVEKYGSLEFGLDFYTEVLDLDYLLESLDKGPLTKKYHKLNKAIAEVVTDYSLVSFLPLSVDNRGTLINIMRAVDKANGCVFGTDEERNIQRLLSCAVGAEWDHDRYGNARDIFMDGGDNDDREEEILKMIATQNVSR</sequence>
<evidence type="ECO:0000256" key="6">
    <source>
        <dbReference type="ARBA" id="ARBA00023134"/>
    </source>
</evidence>
<evidence type="ECO:0000256" key="1">
    <source>
        <dbReference type="ARBA" id="ARBA00003181"/>
    </source>
</evidence>
<dbReference type="GO" id="GO:0005737">
    <property type="term" value="C:cytoplasm"/>
    <property type="evidence" value="ECO:0007669"/>
    <property type="project" value="TreeGrafter"/>
</dbReference>
<dbReference type="Gene3D" id="3.40.50.300">
    <property type="entry name" value="P-loop containing nucleotide triphosphate hydrolases"/>
    <property type="match status" value="1"/>
</dbReference>
<accession>A0A5N5SP42</accession>
<reference evidence="10 11" key="1">
    <citation type="journal article" date="2019" name="PLoS Biol.">
        <title>Sex chromosomes control vertical transmission of feminizing Wolbachia symbionts in an isopod.</title>
        <authorList>
            <person name="Becking T."/>
            <person name="Chebbi M.A."/>
            <person name="Giraud I."/>
            <person name="Moumen B."/>
            <person name="Laverre T."/>
            <person name="Caubet Y."/>
            <person name="Peccoud J."/>
            <person name="Gilbert C."/>
            <person name="Cordaux R."/>
        </authorList>
    </citation>
    <scope>NUCLEOTIDE SEQUENCE [LARGE SCALE GENOMIC DNA]</scope>
    <source>
        <strain evidence="10">ANa2</strain>
        <tissue evidence="10">Whole body excluding digestive tract and cuticle</tissue>
    </source>
</reference>
<dbReference type="Proteomes" id="UP000326759">
    <property type="component" value="Unassembled WGS sequence"/>
</dbReference>
<dbReference type="InterPro" id="IPR030231">
    <property type="entry name" value="Gpn2"/>
</dbReference>
<keyword evidence="11" id="KW-1185">Reference proteome</keyword>
<dbReference type="GO" id="GO:0043248">
    <property type="term" value="P:proteasome assembly"/>
    <property type="evidence" value="ECO:0007669"/>
    <property type="project" value="InterPro"/>
</dbReference>
<dbReference type="InterPro" id="IPR018788">
    <property type="entry name" value="Proteasome_assmbl_chp_3"/>
</dbReference>
<comment type="function">
    <text evidence="1">Small GTPase required for proper localization of RNA polymerase II and III (RNAPII and RNAPIII). May act at an RNAP assembly step prior to nuclear import.</text>
</comment>
<keyword evidence="4" id="KW-0547">Nucleotide-binding</keyword>
<gene>
    <name evidence="10" type="primary">gpn2</name>
    <name evidence="10" type="ORF">Anas_01011</name>
</gene>
<dbReference type="GO" id="GO:0003924">
    <property type="term" value="F:GTPase activity"/>
    <property type="evidence" value="ECO:0007669"/>
    <property type="project" value="TreeGrafter"/>
</dbReference>
<dbReference type="InterPro" id="IPR027417">
    <property type="entry name" value="P-loop_NTPase"/>
</dbReference>